<evidence type="ECO:0000256" key="4">
    <source>
        <dbReference type="ARBA" id="ARBA00022792"/>
    </source>
</evidence>
<evidence type="ECO:0000256" key="6">
    <source>
        <dbReference type="ARBA" id="ARBA00023136"/>
    </source>
</evidence>
<protein>
    <submittedName>
        <fullName evidence="8">Mitochondrial fusion and transport protein UGO1</fullName>
    </submittedName>
</protein>
<feature type="compositionally biased region" description="Low complexity" evidence="7">
    <location>
        <begin position="32"/>
        <end position="45"/>
    </location>
</feature>
<keyword evidence="2" id="KW-0812">Transmembrane</keyword>
<comment type="caution">
    <text evidence="8">The sequence shown here is derived from an EMBL/GenBank/DDBJ whole genome shotgun (WGS) entry which is preliminary data.</text>
</comment>
<feature type="compositionally biased region" description="Basic and acidic residues" evidence="7">
    <location>
        <begin position="160"/>
        <end position="170"/>
    </location>
</feature>
<comment type="subcellular location">
    <subcellularLocation>
        <location evidence="1">Mitochondrion membrane</location>
    </subcellularLocation>
</comment>
<dbReference type="Gene3D" id="1.50.40.10">
    <property type="entry name" value="Mitochondrial carrier domain"/>
    <property type="match status" value="1"/>
</dbReference>
<keyword evidence="9" id="KW-1185">Reference proteome</keyword>
<dbReference type="InterPro" id="IPR023395">
    <property type="entry name" value="MCP_dom_sf"/>
</dbReference>
<evidence type="ECO:0000256" key="5">
    <source>
        <dbReference type="ARBA" id="ARBA00022989"/>
    </source>
</evidence>
<organism evidence="8 9">
    <name type="scientific">Lachnellula cervina</name>
    <dbReference type="NCBI Taxonomy" id="1316786"/>
    <lineage>
        <taxon>Eukaryota</taxon>
        <taxon>Fungi</taxon>
        <taxon>Dikarya</taxon>
        <taxon>Ascomycota</taxon>
        <taxon>Pezizomycotina</taxon>
        <taxon>Leotiomycetes</taxon>
        <taxon>Helotiales</taxon>
        <taxon>Lachnaceae</taxon>
        <taxon>Lachnellula</taxon>
    </lineage>
</organism>
<keyword evidence="3" id="KW-0677">Repeat</keyword>
<sequence>MSTSTSREGPNPLRPYYRPPSIGIPQDIHAPGTTTGTGTTTSSGTHGLALKNGSAASYASSARDMFDYSDYLSDSSPSSVEAVKRILDDWVYKYFSILLAQPFDVAKTVLQVRSQDAAEGPSPAAKEYPSDESDPDEPAYFTSSAPSSQWHPPARSQRRHASERDYEKDYSPPPSPKGISIPPHQLSLRRVDSVMEVISQLWNKEGAWGVWKATNATFVYSLLLQTIEQWSRGLFSAAFNVPEAAITTGINLSAELLDTPYPWASLAVAVAAAVSAGLILAPLDLIRTNLIAPTINHSTPLLLRSYLGIDPILTPTTYSISKCLSQTTELFLKLPFETILRRGQMAVLAASPYQSEDGKRLETIVDIGPYHGVLGTIWSIVQEEGGSSSPVNVKKGKRAETKGQGVEGLWRGWRVGMWGLAGMWGARALGGSVANGGEF</sequence>
<keyword evidence="6" id="KW-0472">Membrane</keyword>
<gene>
    <name evidence="8" type="primary">UGO1</name>
    <name evidence="8" type="ORF">LCER1_G008742</name>
</gene>
<accession>A0A7D8ULF9</accession>
<evidence type="ECO:0000256" key="2">
    <source>
        <dbReference type="ARBA" id="ARBA00022692"/>
    </source>
</evidence>
<dbReference type="EMBL" id="QGMG01000793">
    <property type="protein sequence ID" value="TVY51522.1"/>
    <property type="molecule type" value="Genomic_DNA"/>
</dbReference>
<dbReference type="PANTHER" id="PTHR24089">
    <property type="entry name" value="SOLUTE CARRIER FAMILY 25"/>
    <property type="match status" value="1"/>
</dbReference>
<evidence type="ECO:0000256" key="3">
    <source>
        <dbReference type="ARBA" id="ARBA00022737"/>
    </source>
</evidence>
<reference evidence="8 9" key="1">
    <citation type="submission" date="2018-05" db="EMBL/GenBank/DDBJ databases">
        <title>Whole genome sequencing for identification of molecular markers to develop diagnostic detection tools for the regulated plant pathogen Lachnellula willkommii.</title>
        <authorList>
            <person name="Giroux E."/>
            <person name="Bilodeau G."/>
        </authorList>
    </citation>
    <scope>NUCLEOTIDE SEQUENCE [LARGE SCALE GENOMIC DNA]</scope>
    <source>
        <strain evidence="8 9">CBS 625.97</strain>
    </source>
</reference>
<dbReference type="AlphaFoldDB" id="A0A7D8ULF9"/>
<evidence type="ECO:0000256" key="1">
    <source>
        <dbReference type="ARBA" id="ARBA00004325"/>
    </source>
</evidence>
<dbReference type="Proteomes" id="UP000481288">
    <property type="component" value="Unassembled WGS sequence"/>
</dbReference>
<keyword evidence="4" id="KW-0496">Mitochondrion</keyword>
<evidence type="ECO:0000256" key="7">
    <source>
        <dbReference type="SAM" id="MobiDB-lite"/>
    </source>
</evidence>
<feature type="region of interest" description="Disordered" evidence="7">
    <location>
        <begin position="1"/>
        <end position="47"/>
    </location>
</feature>
<dbReference type="OrthoDB" id="77989at2759"/>
<keyword evidence="4" id="KW-0999">Mitochondrion inner membrane</keyword>
<feature type="region of interest" description="Disordered" evidence="7">
    <location>
        <begin position="114"/>
        <end position="182"/>
    </location>
</feature>
<evidence type="ECO:0000313" key="9">
    <source>
        <dbReference type="Proteomes" id="UP000481288"/>
    </source>
</evidence>
<dbReference type="SUPFAM" id="SSF103506">
    <property type="entry name" value="Mitochondrial carrier"/>
    <property type="match status" value="1"/>
</dbReference>
<name>A0A7D8ULF9_9HELO</name>
<proteinExistence type="predicted"/>
<dbReference type="GO" id="GO:0031966">
    <property type="term" value="C:mitochondrial membrane"/>
    <property type="evidence" value="ECO:0007669"/>
    <property type="project" value="UniProtKB-SubCell"/>
</dbReference>
<evidence type="ECO:0000313" key="8">
    <source>
        <dbReference type="EMBL" id="TVY51522.1"/>
    </source>
</evidence>
<feature type="compositionally biased region" description="Polar residues" evidence="7">
    <location>
        <begin position="141"/>
        <end position="150"/>
    </location>
</feature>
<keyword evidence="5" id="KW-1133">Transmembrane helix</keyword>